<evidence type="ECO:0000256" key="4">
    <source>
        <dbReference type="SAM" id="SignalP"/>
    </source>
</evidence>
<dbReference type="PANTHER" id="PTHR11008:SF32">
    <property type="entry name" value="CIRCADIAN CLOCK-CONTROLLED PROTEIN DAYWAKE-RELATED"/>
    <property type="match status" value="1"/>
</dbReference>
<dbReference type="GO" id="GO:0005615">
    <property type="term" value="C:extracellular space"/>
    <property type="evidence" value="ECO:0007669"/>
    <property type="project" value="TreeGrafter"/>
</dbReference>
<sequence length="244" mass="28013">MNHLLTLCACLVAVTFGAKLPPGFKKCNVKQISSHMCLPKAIESAIKEMNRPIKNLGLVNREPLIIPSLIIDAGSQYVHTKQIFKNLKLSGLNETSCSKAEFNYNEKVLDLECVLPNFRMDFNYDIHGEVLKVPVYGNGTGWIIFRDNQFRLTFELGEYEKNGQEYFNIVHQQLKMQAKDIDFDVQNLFDGDEESANRVKKLIKDNILELFDDIKPGYEEAFGKIFAYIFEQILEKVPVYDIFS</sequence>
<evidence type="ECO:0000313" key="6">
    <source>
        <dbReference type="Proteomes" id="UP001168821"/>
    </source>
</evidence>
<dbReference type="FunFam" id="3.15.10.30:FF:000001">
    <property type="entry name" value="Takeout-like protein 1"/>
    <property type="match status" value="1"/>
</dbReference>
<dbReference type="Proteomes" id="UP001168821">
    <property type="component" value="Unassembled WGS sequence"/>
</dbReference>
<dbReference type="PANTHER" id="PTHR11008">
    <property type="entry name" value="PROTEIN TAKEOUT-LIKE PROTEIN"/>
    <property type="match status" value="1"/>
</dbReference>
<protein>
    <submittedName>
        <fullName evidence="5">Uncharacterized protein</fullName>
    </submittedName>
</protein>
<dbReference type="SMART" id="SM00700">
    <property type="entry name" value="JHBP"/>
    <property type="match status" value="1"/>
</dbReference>
<keyword evidence="2" id="KW-0090">Biological rhythms</keyword>
<evidence type="ECO:0000256" key="3">
    <source>
        <dbReference type="ARBA" id="ARBA00060902"/>
    </source>
</evidence>
<keyword evidence="6" id="KW-1185">Reference proteome</keyword>
<evidence type="ECO:0000313" key="5">
    <source>
        <dbReference type="EMBL" id="KAJ3651253.1"/>
    </source>
</evidence>
<feature type="chain" id="PRO_5041395015" evidence="4">
    <location>
        <begin position="18"/>
        <end position="244"/>
    </location>
</feature>
<accession>A0AA38I4X4</accession>
<dbReference type="AlphaFoldDB" id="A0AA38I4X4"/>
<dbReference type="InterPro" id="IPR010562">
    <property type="entry name" value="Haemolymph_juvenile_hormone-bd"/>
</dbReference>
<evidence type="ECO:0000256" key="2">
    <source>
        <dbReference type="ARBA" id="ARBA00023108"/>
    </source>
</evidence>
<proteinExistence type="inferred from homology"/>
<reference evidence="5" key="1">
    <citation type="journal article" date="2023" name="G3 (Bethesda)">
        <title>Whole genome assemblies of Zophobas morio and Tenebrio molitor.</title>
        <authorList>
            <person name="Kaur S."/>
            <person name="Stinson S.A."/>
            <person name="diCenzo G.C."/>
        </authorList>
    </citation>
    <scope>NUCLEOTIDE SEQUENCE</scope>
    <source>
        <strain evidence="5">QUZm001</strain>
    </source>
</reference>
<evidence type="ECO:0000256" key="1">
    <source>
        <dbReference type="ARBA" id="ARBA00022729"/>
    </source>
</evidence>
<dbReference type="Gene3D" id="3.15.10.30">
    <property type="entry name" value="Haemolymph juvenile hormone binding protein"/>
    <property type="match status" value="1"/>
</dbReference>
<gene>
    <name evidence="5" type="ORF">Zmor_017303</name>
</gene>
<dbReference type="EMBL" id="JALNTZ010000005">
    <property type="protein sequence ID" value="KAJ3651253.1"/>
    <property type="molecule type" value="Genomic_DNA"/>
</dbReference>
<comment type="caution">
    <text evidence="5">The sequence shown here is derived from an EMBL/GenBank/DDBJ whole genome shotgun (WGS) entry which is preliminary data.</text>
</comment>
<dbReference type="GO" id="GO:0007623">
    <property type="term" value="P:circadian rhythm"/>
    <property type="evidence" value="ECO:0007669"/>
    <property type="project" value="UniProtKB-ARBA"/>
</dbReference>
<dbReference type="Pfam" id="PF06585">
    <property type="entry name" value="JHBP"/>
    <property type="match status" value="1"/>
</dbReference>
<keyword evidence="1 4" id="KW-0732">Signal</keyword>
<comment type="similarity">
    <text evidence="3">Belongs to the TO family.</text>
</comment>
<feature type="signal peptide" evidence="4">
    <location>
        <begin position="1"/>
        <end position="17"/>
    </location>
</feature>
<organism evidence="5 6">
    <name type="scientific">Zophobas morio</name>
    <dbReference type="NCBI Taxonomy" id="2755281"/>
    <lineage>
        <taxon>Eukaryota</taxon>
        <taxon>Metazoa</taxon>
        <taxon>Ecdysozoa</taxon>
        <taxon>Arthropoda</taxon>
        <taxon>Hexapoda</taxon>
        <taxon>Insecta</taxon>
        <taxon>Pterygota</taxon>
        <taxon>Neoptera</taxon>
        <taxon>Endopterygota</taxon>
        <taxon>Coleoptera</taxon>
        <taxon>Polyphaga</taxon>
        <taxon>Cucujiformia</taxon>
        <taxon>Tenebrionidae</taxon>
        <taxon>Zophobas</taxon>
    </lineage>
</organism>
<name>A0AA38I4X4_9CUCU</name>
<dbReference type="InterPro" id="IPR038606">
    <property type="entry name" value="To_sf"/>
</dbReference>